<dbReference type="EMBL" id="ACPB03017889">
    <property type="status" value="NOT_ANNOTATED_CDS"/>
    <property type="molecule type" value="Genomic_DNA"/>
</dbReference>
<dbReference type="VEuPathDB" id="VectorBase:RPRC001050"/>
<accession>T1HAJ5</accession>
<feature type="domain" description="VPS13-like middle region" evidence="5">
    <location>
        <begin position="900"/>
        <end position="1389"/>
    </location>
</feature>
<dbReference type="Pfam" id="PF25033">
    <property type="entry name" value="VPS13_M"/>
    <property type="match status" value="1"/>
</dbReference>
<proteinExistence type="inferred from homology"/>
<evidence type="ECO:0000256" key="3">
    <source>
        <dbReference type="SAM" id="MobiDB-lite"/>
    </source>
</evidence>
<keyword evidence="7" id="KW-1185">Reference proteome</keyword>
<dbReference type="InterPro" id="IPR026847">
    <property type="entry name" value="VPS13"/>
</dbReference>
<dbReference type="eggNOG" id="KOG1809">
    <property type="taxonomic scope" value="Eukaryota"/>
</dbReference>
<dbReference type="GO" id="GO:0045053">
    <property type="term" value="P:protein retention in Golgi apparatus"/>
    <property type="evidence" value="ECO:0007669"/>
    <property type="project" value="TreeGrafter"/>
</dbReference>
<evidence type="ECO:0000313" key="6">
    <source>
        <dbReference type="EnsemblMetazoa" id="RPRC001050-PA"/>
    </source>
</evidence>
<organism evidence="6 7">
    <name type="scientific">Rhodnius prolixus</name>
    <name type="common">Triatomid bug</name>
    <dbReference type="NCBI Taxonomy" id="13249"/>
    <lineage>
        <taxon>Eukaryota</taxon>
        <taxon>Metazoa</taxon>
        <taxon>Ecdysozoa</taxon>
        <taxon>Arthropoda</taxon>
        <taxon>Hexapoda</taxon>
        <taxon>Insecta</taxon>
        <taxon>Pterygota</taxon>
        <taxon>Neoptera</taxon>
        <taxon>Paraneoptera</taxon>
        <taxon>Hemiptera</taxon>
        <taxon>Heteroptera</taxon>
        <taxon>Panheteroptera</taxon>
        <taxon>Cimicomorpha</taxon>
        <taxon>Reduviidae</taxon>
        <taxon>Triatominae</taxon>
        <taxon>Rhodnius</taxon>
    </lineage>
</organism>
<dbReference type="STRING" id="13249.T1HAJ5"/>
<sequence>MFERVVATILHRYLGKYIQDLDTENLNVGIFGGDVQLSELKVKPDALEVYIIASPITDRGYDPEKEKRLMRASKKRKLELLENGNLLGSDAPESPTFIENLITTIMNNLQVFIHNIHIRYEDSSMRDIPLACGICLQSISIETTNSKWKPTAVSPSLPSVYQMIKLDSFSVYCNPTCTELVGKDPGQDSAAPYTWRNDMKRGLETFSVKGEEFEFIIKPISAKMKVIINKSNEARVPKLLVDFVLQDAATQLSRLQYLALIELAESFERINIKRANYKNYCEIYKQTLLNPTDTELKLDLQQSEDLLSITDIIIAREHTKIMMLKEDSEKINVYKREDFWWRNGFDSKTYLALQVVSGKGRGLWAQLSPSEKSTLYEAIGYAGDSVTLEKPKQYIEHKINFTLANCSLSLLKRGHEVLVFSLAQFLASIETRPAARAFKLSARVESFLIEGASVEHDLVPIITADSLYTGNTSSNFLSIDFIKNPSNSEADYGLTVNLEQIEIIYHEHAVSEFISFLKTADKSLSQTLLSSSEVVVNGISTICGKVIRRSSAFDINLDLKLPYFVIPELGTLQKHKLNIGLTSLKVNISDRKIGSFMDFLDNLPLPTVNTVHVSSSVINCLSRSPDFANDEFMCDPSINQLNDIKNLLVESVLNKLNKPTLTSSKSPAKIAMLQVDKSFISVEHSDEETEQWARTVDLPGFDDNVSPNNIINILLRFMVGEIVIQLCRSCNRIDKPYLMLRITNICFDAAIMEYGPAVQASIGSVQLIDKLHTGLSGEYLELFATETGKDVATLLYRIVRSDCPDFKTHFHNVEHSLVLDFSSACVVVHREAFVTLNKYAQYLLQKINNREIVIVQNILDRLKNLDLKDRINFKNDTPIPPGATKFSYSTRLHELWFKFCDTDIDFMDVKICGVESDCLFKANERMVLQFYISRITVDDLSQMTLYPKVISVEDEKVIHFKYIRHSPRFYKNVEIETNKDDVKSDGSLKVRIGRLHVVVITKMIIDLQNFIEPLIRPELISSFFHAVGRSCKEKISSLQTCGTRLHLALDVHTPSFFFPQKVSSPNLIIVSLGDLVIENFFKEKSAPVEVAEVPVIDNILIRLNNIQVCRSVMTLTGTLQAQEPIIEPFSIKMDVKRAVNYNDMKAVTMLIRSSACRIYPQTNPQILLYELEGVIDTVRINIGQCDLSTIISIWLENFNSGTFLNEIYNNWASLSCDAFGSPAQTEEDQAVRKLQAFFSQEEHVRKETSARFTLDSIELFLFNDSDEILSSPVRDLNQGLCKLELSEILLSLDVFSDKSLEMKITLQTCLLEDIRKETEPEKKKIFQSHCGSLHPEKNSNISISTPPIVDVTFKQTQSGQKSADLLIEHTRLSLSVSFILEFTKFILDSFPPDKYFEGGLINHGYIGDSNIQVVKQVTSPAKAPTAPEPPCNNVYMRRTSCFDEQSVVDFLFFGGVGWQVISEFSNCATEGDTDNANITGGMIDLEDLWSPKKMSSYTVTPSAVMNSSQSNDSGTRIKETFIISVPKVRILFELEGMDKKTPLILLKLAAEAAISNWSSSFQLKGEIRLQGSYFNCQVGAWEPLIEPAVEEEGVYRPVEIQVKIFKSKAYPIQPRYGEETNGKDNNCTISKLYHSLSSNQIVNSEDSETSADEHDHETCSMTFIRRRQYKSEHGKSKHESISLISYPEDSDSDNEEGVMEKLAGAISHLFTG</sequence>
<dbReference type="GO" id="GO:0006623">
    <property type="term" value="P:protein targeting to vacuole"/>
    <property type="evidence" value="ECO:0007669"/>
    <property type="project" value="TreeGrafter"/>
</dbReference>
<feature type="domain" description="Chorein N-terminal" evidence="4">
    <location>
        <begin position="48"/>
        <end position="268"/>
    </location>
</feature>
<dbReference type="InterPro" id="IPR026854">
    <property type="entry name" value="VPS13_N"/>
</dbReference>
<reference evidence="6" key="1">
    <citation type="submission" date="2015-05" db="UniProtKB">
        <authorList>
            <consortium name="EnsemblMetazoa"/>
        </authorList>
    </citation>
    <scope>IDENTIFICATION</scope>
</reference>
<evidence type="ECO:0000259" key="5">
    <source>
        <dbReference type="Pfam" id="PF25033"/>
    </source>
</evidence>
<dbReference type="PANTHER" id="PTHR16166:SF93">
    <property type="entry name" value="INTERMEMBRANE LIPID TRANSFER PROTEIN VPS13"/>
    <property type="match status" value="1"/>
</dbReference>
<dbReference type="InParanoid" id="T1HAJ5"/>
<keyword evidence="2" id="KW-0813">Transport</keyword>
<feature type="region of interest" description="Disordered" evidence="3">
    <location>
        <begin position="1670"/>
        <end position="1695"/>
    </location>
</feature>
<name>T1HAJ5_RHOPR</name>
<evidence type="ECO:0000256" key="1">
    <source>
        <dbReference type="ARBA" id="ARBA00006545"/>
    </source>
</evidence>
<evidence type="ECO:0008006" key="8">
    <source>
        <dbReference type="Google" id="ProtNLM"/>
    </source>
</evidence>
<dbReference type="Pfam" id="PF12624">
    <property type="entry name" value="VPS13_N"/>
    <property type="match status" value="1"/>
</dbReference>
<dbReference type="Proteomes" id="UP000015103">
    <property type="component" value="Unassembled WGS sequence"/>
</dbReference>
<feature type="compositionally biased region" description="Basic and acidic residues" evidence="3">
    <location>
        <begin position="1670"/>
        <end position="1680"/>
    </location>
</feature>
<evidence type="ECO:0000313" key="7">
    <source>
        <dbReference type="Proteomes" id="UP000015103"/>
    </source>
</evidence>
<comment type="similarity">
    <text evidence="1">Belongs to the VPS13 family.</text>
</comment>
<evidence type="ECO:0000259" key="4">
    <source>
        <dbReference type="Pfam" id="PF12624"/>
    </source>
</evidence>
<dbReference type="PANTHER" id="PTHR16166">
    <property type="entry name" value="VACUOLAR PROTEIN SORTING-ASSOCIATED PROTEIN VPS13"/>
    <property type="match status" value="1"/>
</dbReference>
<dbReference type="OMA" id="NGISTIC"/>
<protein>
    <recommendedName>
        <fullName evidence="8">Chorein N-terminal domain-containing protein</fullName>
    </recommendedName>
</protein>
<dbReference type="HOGENOM" id="CLU_240541_0_0_1"/>
<evidence type="ECO:0000256" key="2">
    <source>
        <dbReference type="ARBA" id="ARBA00022448"/>
    </source>
</evidence>
<dbReference type="EnsemblMetazoa" id="RPRC001050-RA">
    <property type="protein sequence ID" value="RPRC001050-PA"/>
    <property type="gene ID" value="RPRC001050"/>
</dbReference>
<dbReference type="InterPro" id="IPR056747">
    <property type="entry name" value="VPS13-like_M"/>
</dbReference>
<dbReference type="EMBL" id="ACPB03017888">
    <property type="status" value="NOT_ANNOTATED_CDS"/>
    <property type="molecule type" value="Genomic_DNA"/>
</dbReference>